<reference evidence="1 2" key="1">
    <citation type="journal article" date="2020" name="Phytopathology">
        <title>Genome Sequence Resources of Colletotrichum truncatum, C. plurivorum, C. musicola, and C. sojae: Four Species Pathogenic to Soybean (Glycine max).</title>
        <authorList>
            <person name="Rogerio F."/>
            <person name="Boufleur T.R."/>
            <person name="Ciampi-Guillardi M."/>
            <person name="Sukno S.A."/>
            <person name="Thon M.R."/>
            <person name="Massola Junior N.S."/>
            <person name="Baroncelli R."/>
        </authorList>
    </citation>
    <scope>NUCLEOTIDE SEQUENCE [LARGE SCALE GENOMIC DNA]</scope>
    <source>
        <strain evidence="1 2">LFN0009</strain>
    </source>
</reference>
<dbReference type="EMBL" id="WIGN01000146">
    <property type="protein sequence ID" value="KAF6807036.1"/>
    <property type="molecule type" value="Genomic_DNA"/>
</dbReference>
<comment type="caution">
    <text evidence="1">The sequence shown here is derived from an EMBL/GenBank/DDBJ whole genome shotgun (WGS) entry which is preliminary data.</text>
</comment>
<name>A0A8H6J6Q6_9PEZI</name>
<proteinExistence type="predicted"/>
<evidence type="ECO:0000313" key="2">
    <source>
        <dbReference type="Proteomes" id="UP000652219"/>
    </source>
</evidence>
<dbReference type="AlphaFoldDB" id="A0A8H6J6Q6"/>
<organism evidence="1 2">
    <name type="scientific">Colletotrichum sojae</name>
    <dbReference type="NCBI Taxonomy" id="2175907"/>
    <lineage>
        <taxon>Eukaryota</taxon>
        <taxon>Fungi</taxon>
        <taxon>Dikarya</taxon>
        <taxon>Ascomycota</taxon>
        <taxon>Pezizomycotina</taxon>
        <taxon>Sordariomycetes</taxon>
        <taxon>Hypocreomycetidae</taxon>
        <taxon>Glomerellales</taxon>
        <taxon>Glomerellaceae</taxon>
        <taxon>Colletotrichum</taxon>
        <taxon>Colletotrichum orchidearum species complex</taxon>
    </lineage>
</organism>
<keyword evidence="2" id="KW-1185">Reference proteome</keyword>
<dbReference type="Proteomes" id="UP000652219">
    <property type="component" value="Unassembled WGS sequence"/>
</dbReference>
<accession>A0A8H6J6Q6</accession>
<sequence>MQLDSKQSTASFFPAPRPVSAALYRFCPMPPTARDNIIITPSLPSYELRASSQNPLFTASRANRRWEPRSSRHSPKLRRISTSGIPVLSAFSLRAWSEPSTPSAVIHGPLPARSWPFPARPAEITARGVTSRCPHRRHGAAQA</sequence>
<gene>
    <name evidence="1" type="ORF">CSOJ01_08459</name>
</gene>
<protein>
    <submittedName>
        <fullName evidence="1">Uncharacterized protein</fullName>
    </submittedName>
</protein>
<evidence type="ECO:0000313" key="1">
    <source>
        <dbReference type="EMBL" id="KAF6807036.1"/>
    </source>
</evidence>